<keyword evidence="3" id="KW-0269">Exonuclease</keyword>
<accession>A0A5A7MS71</accession>
<dbReference type="InterPro" id="IPR036397">
    <property type="entry name" value="RNaseH_sf"/>
</dbReference>
<evidence type="ECO:0000313" key="6">
    <source>
        <dbReference type="Proteomes" id="UP000322084"/>
    </source>
</evidence>
<dbReference type="PANTHER" id="PTHR30231">
    <property type="entry name" value="DNA POLYMERASE III SUBUNIT EPSILON"/>
    <property type="match status" value="1"/>
</dbReference>
<dbReference type="GO" id="GO:0006259">
    <property type="term" value="P:DNA metabolic process"/>
    <property type="evidence" value="ECO:0007669"/>
    <property type="project" value="UniProtKB-ARBA"/>
</dbReference>
<dbReference type="GO" id="GO:0005829">
    <property type="term" value="C:cytosol"/>
    <property type="evidence" value="ECO:0007669"/>
    <property type="project" value="TreeGrafter"/>
</dbReference>
<dbReference type="InterPro" id="IPR013520">
    <property type="entry name" value="Ribonucl_H"/>
</dbReference>
<feature type="domain" description="Exonuclease" evidence="4">
    <location>
        <begin position="48"/>
        <end position="218"/>
    </location>
</feature>
<dbReference type="AlphaFoldDB" id="A0A5A7MS71"/>
<name>A0A5A7MS71_9PROT</name>
<reference evidence="5 6" key="1">
    <citation type="submission" date="2019-09" db="EMBL/GenBank/DDBJ databases">
        <title>NBRP : Genome information of microbial organism related human and environment.</title>
        <authorList>
            <person name="Hattori M."/>
            <person name="Oshima K."/>
            <person name="Inaba H."/>
            <person name="Suda W."/>
            <person name="Sakamoto M."/>
            <person name="Iino T."/>
            <person name="Kitahara M."/>
            <person name="Oshida Y."/>
            <person name="Iida T."/>
            <person name="Kudo T."/>
            <person name="Itoh T."/>
            <person name="Ohkuma M."/>
        </authorList>
    </citation>
    <scope>NUCLEOTIDE SEQUENCE [LARGE SCALE GENOMIC DNA]</scope>
    <source>
        <strain evidence="5 6">Hi-2</strain>
    </source>
</reference>
<evidence type="ECO:0000259" key="4">
    <source>
        <dbReference type="SMART" id="SM00479"/>
    </source>
</evidence>
<keyword evidence="1" id="KW-0540">Nuclease</keyword>
<dbReference type="Pfam" id="PF00929">
    <property type="entry name" value="RNase_T"/>
    <property type="match status" value="1"/>
</dbReference>
<dbReference type="Proteomes" id="UP000322084">
    <property type="component" value="Unassembled WGS sequence"/>
</dbReference>
<dbReference type="GO" id="GO:0003676">
    <property type="term" value="F:nucleic acid binding"/>
    <property type="evidence" value="ECO:0007669"/>
    <property type="project" value="InterPro"/>
</dbReference>
<dbReference type="SUPFAM" id="SSF53098">
    <property type="entry name" value="Ribonuclease H-like"/>
    <property type="match status" value="1"/>
</dbReference>
<organism evidence="5 6">
    <name type="scientific">Iodidimonas gelatinilytica</name>
    <dbReference type="NCBI Taxonomy" id="1236966"/>
    <lineage>
        <taxon>Bacteria</taxon>
        <taxon>Pseudomonadati</taxon>
        <taxon>Pseudomonadota</taxon>
        <taxon>Alphaproteobacteria</taxon>
        <taxon>Iodidimonadales</taxon>
        <taxon>Iodidimonadaceae</taxon>
        <taxon>Iodidimonas</taxon>
    </lineage>
</organism>
<evidence type="ECO:0000313" key="5">
    <source>
        <dbReference type="EMBL" id="GEQ97828.1"/>
    </source>
</evidence>
<dbReference type="CDD" id="cd06127">
    <property type="entry name" value="DEDDh"/>
    <property type="match status" value="1"/>
</dbReference>
<evidence type="ECO:0000256" key="2">
    <source>
        <dbReference type="ARBA" id="ARBA00022801"/>
    </source>
</evidence>
<proteinExistence type="predicted"/>
<dbReference type="Gene3D" id="3.30.420.10">
    <property type="entry name" value="Ribonuclease H-like superfamily/Ribonuclease H"/>
    <property type="match status" value="1"/>
</dbReference>
<comment type="caution">
    <text evidence="5">The sequence shown here is derived from an EMBL/GenBank/DDBJ whole genome shotgun (WGS) entry which is preliminary data.</text>
</comment>
<keyword evidence="2" id="KW-0378">Hydrolase</keyword>
<dbReference type="PANTHER" id="PTHR30231:SF4">
    <property type="entry name" value="PROTEIN NEN2"/>
    <property type="match status" value="1"/>
</dbReference>
<dbReference type="InterPro" id="IPR012337">
    <property type="entry name" value="RNaseH-like_sf"/>
</dbReference>
<evidence type="ECO:0000256" key="1">
    <source>
        <dbReference type="ARBA" id="ARBA00022722"/>
    </source>
</evidence>
<gene>
    <name evidence="5" type="ORF">JCM17844_14650</name>
</gene>
<protein>
    <submittedName>
        <fullName evidence="5">DNA polymerase III subunit epsilon</fullName>
    </submittedName>
</protein>
<dbReference type="GO" id="GO:0008408">
    <property type="term" value="F:3'-5' exonuclease activity"/>
    <property type="evidence" value="ECO:0007669"/>
    <property type="project" value="TreeGrafter"/>
</dbReference>
<dbReference type="EMBL" id="BKCL01000004">
    <property type="protein sequence ID" value="GEQ97828.1"/>
    <property type="molecule type" value="Genomic_DNA"/>
</dbReference>
<sequence length="230" mass="25922">MKLDWQNWFYKKRFAQHWERAKKAAKSTPMEHYYDALLPEDMLLDDTPLVALDFESDGLKKDAQLLEAGWVRIIDRAVKLKTAQQLRIQAGSRLQEAAVIIHRITDDAAAEGQQEADVLALLLETLKGSAIVAHGAAVEHAFLNTACLRNFGVPFVGRFICTMHLEKRWVPKQRTADGLRLGKLRAQYGLPSYRAHDGLTDAIACGELFLAQCARRKVENLLLKDVLMKG</sequence>
<evidence type="ECO:0000256" key="3">
    <source>
        <dbReference type="ARBA" id="ARBA00022839"/>
    </source>
</evidence>
<dbReference type="SMART" id="SM00479">
    <property type="entry name" value="EXOIII"/>
    <property type="match status" value="1"/>
</dbReference>
<dbReference type="RefSeq" id="WP_150000242.1">
    <property type="nucleotide sequence ID" value="NZ_BKCL01000004.1"/>
</dbReference>